<dbReference type="InterPro" id="IPR050256">
    <property type="entry name" value="Glycosyltransferase_2"/>
</dbReference>
<dbReference type="Proteomes" id="UP001065613">
    <property type="component" value="Chromosome"/>
</dbReference>
<dbReference type="PANTHER" id="PTHR48090:SF7">
    <property type="entry name" value="RFBJ PROTEIN"/>
    <property type="match status" value="1"/>
</dbReference>
<dbReference type="AlphaFoldDB" id="A0A977KZW1"/>
<dbReference type="Gene3D" id="3.90.550.10">
    <property type="entry name" value="Spore Coat Polysaccharide Biosynthesis Protein SpsA, Chain A"/>
    <property type="match status" value="1"/>
</dbReference>
<sequence>MKLSVIIPCYNEVNTIEKVVYAVKDSPIKNCEIIIVDDGSRDGTRELLTTKIEPLVDQVIYHPKNKGKGAALKTGFSSAMGDIVIVQDADLEYDPQEFPLMIEPILKGKADVVFGSRFQGGKPHRVVYYWHRLGNAFLTTLSNMFTNINLTDMETCYKAFRREIIQSINIQESRFGFEPEITAKVAKLNCRIYEVGISYYGRTYKEGKKIGWKDGVQAIYCIIKYNLFN</sequence>
<organism evidence="2">
    <name type="scientific">Woronichinia naegeliana WA131</name>
    <dbReference type="NCBI Taxonomy" id="2824559"/>
    <lineage>
        <taxon>Bacteria</taxon>
        <taxon>Bacillati</taxon>
        <taxon>Cyanobacteriota</taxon>
        <taxon>Cyanophyceae</taxon>
        <taxon>Synechococcales</taxon>
        <taxon>Coelosphaeriaceae</taxon>
        <taxon>Woronichinia</taxon>
    </lineage>
</organism>
<dbReference type="InterPro" id="IPR029044">
    <property type="entry name" value="Nucleotide-diphossugar_trans"/>
</dbReference>
<proteinExistence type="predicted"/>
<protein>
    <submittedName>
        <fullName evidence="2">Glycosyltransferase family 2 protein</fullName>
    </submittedName>
</protein>
<reference evidence="2" key="1">
    <citation type="submission" date="2021-04" db="EMBL/GenBank/DDBJ databases">
        <title>Genome sequence of Woronichinia naegeliana from Washington state freshwater lake bloom.</title>
        <authorList>
            <person name="Dreher T.W."/>
        </authorList>
    </citation>
    <scope>NUCLEOTIDE SEQUENCE</scope>
    <source>
        <strain evidence="2">WA131</strain>
    </source>
</reference>
<feature type="domain" description="Glycosyltransferase 2-like" evidence="1">
    <location>
        <begin position="4"/>
        <end position="166"/>
    </location>
</feature>
<dbReference type="CDD" id="cd04179">
    <property type="entry name" value="DPM_DPG-synthase_like"/>
    <property type="match status" value="1"/>
</dbReference>
<accession>A0A977KZW1</accession>
<dbReference type="PANTHER" id="PTHR48090">
    <property type="entry name" value="UNDECAPRENYL-PHOSPHATE 4-DEOXY-4-FORMAMIDO-L-ARABINOSE TRANSFERASE-RELATED"/>
    <property type="match status" value="1"/>
</dbReference>
<dbReference type="KEGG" id="wna:KA717_09740"/>
<evidence type="ECO:0000313" key="2">
    <source>
        <dbReference type="EMBL" id="UXE62944.1"/>
    </source>
</evidence>
<evidence type="ECO:0000259" key="1">
    <source>
        <dbReference type="Pfam" id="PF00535"/>
    </source>
</evidence>
<dbReference type="InterPro" id="IPR001173">
    <property type="entry name" value="Glyco_trans_2-like"/>
</dbReference>
<gene>
    <name evidence="2" type="ORF">KA717_09740</name>
</gene>
<name>A0A977KZW1_9CYAN</name>
<dbReference type="Pfam" id="PF00535">
    <property type="entry name" value="Glycos_transf_2"/>
    <property type="match status" value="1"/>
</dbReference>
<dbReference type="EMBL" id="CP073041">
    <property type="protein sequence ID" value="UXE62944.1"/>
    <property type="molecule type" value="Genomic_DNA"/>
</dbReference>
<dbReference type="SUPFAM" id="SSF53448">
    <property type="entry name" value="Nucleotide-diphospho-sugar transferases"/>
    <property type="match status" value="1"/>
</dbReference>